<accession>A0ABP7DUM5</accession>
<feature type="compositionally biased region" description="Basic and acidic residues" evidence="5">
    <location>
        <begin position="19"/>
        <end position="33"/>
    </location>
</feature>
<keyword evidence="4 6" id="KW-0472">Membrane</keyword>
<feature type="compositionally biased region" description="Basic and acidic residues" evidence="5">
    <location>
        <begin position="47"/>
        <end position="69"/>
    </location>
</feature>
<evidence type="ECO:0000256" key="4">
    <source>
        <dbReference type="ARBA" id="ARBA00023136"/>
    </source>
</evidence>
<name>A0ABP7DUM5_9MICC</name>
<keyword evidence="9" id="KW-1185">Reference proteome</keyword>
<dbReference type="Proteomes" id="UP001501536">
    <property type="component" value="Unassembled WGS sequence"/>
</dbReference>
<dbReference type="RefSeq" id="WP_344884870.1">
    <property type="nucleotide sequence ID" value="NZ_BAABCJ010000006.1"/>
</dbReference>
<keyword evidence="2 6" id="KW-0812">Transmembrane</keyword>
<dbReference type="EMBL" id="BAABCJ010000006">
    <property type="protein sequence ID" value="GAA3709325.1"/>
    <property type="molecule type" value="Genomic_DNA"/>
</dbReference>
<reference evidence="9" key="1">
    <citation type="journal article" date="2019" name="Int. J. Syst. Evol. Microbiol.">
        <title>The Global Catalogue of Microorganisms (GCM) 10K type strain sequencing project: providing services to taxonomists for standard genome sequencing and annotation.</title>
        <authorList>
            <consortium name="The Broad Institute Genomics Platform"/>
            <consortium name="The Broad Institute Genome Sequencing Center for Infectious Disease"/>
            <person name="Wu L."/>
            <person name="Ma J."/>
        </authorList>
    </citation>
    <scope>NUCLEOTIDE SEQUENCE [LARGE SCALE GENOMIC DNA]</scope>
    <source>
        <strain evidence="9">JCM 16961</strain>
    </source>
</reference>
<evidence type="ECO:0000313" key="8">
    <source>
        <dbReference type="EMBL" id="GAA3709325.1"/>
    </source>
</evidence>
<proteinExistence type="predicted"/>
<keyword evidence="1" id="KW-1003">Cell membrane</keyword>
<feature type="transmembrane region" description="Helical" evidence="6">
    <location>
        <begin position="93"/>
        <end position="113"/>
    </location>
</feature>
<protein>
    <recommendedName>
        <fullName evidence="7">Lipopolysaccharide assembly protein A domain-containing protein</fullName>
    </recommendedName>
</protein>
<feature type="domain" description="Lipopolysaccharide assembly protein A" evidence="7">
    <location>
        <begin position="114"/>
        <end position="168"/>
    </location>
</feature>
<evidence type="ECO:0000256" key="2">
    <source>
        <dbReference type="ARBA" id="ARBA00022692"/>
    </source>
</evidence>
<evidence type="ECO:0000256" key="1">
    <source>
        <dbReference type="ARBA" id="ARBA00022475"/>
    </source>
</evidence>
<evidence type="ECO:0000313" key="9">
    <source>
        <dbReference type="Proteomes" id="UP001501536"/>
    </source>
</evidence>
<evidence type="ECO:0000259" key="7">
    <source>
        <dbReference type="Pfam" id="PF06305"/>
    </source>
</evidence>
<dbReference type="Pfam" id="PF06305">
    <property type="entry name" value="LapA_dom"/>
    <property type="match status" value="1"/>
</dbReference>
<sequence length="171" mass="18441">MRNQDPTSPDAGATPTGSDARDLGGETADKMEPEATNSQAEVAGIVRDPRDEPTSTEIAADRRNAEKQSAETPGTDSKDDEYRDRMTTTRSGAVWATTIFSLIILVLLIIFIAQNQETTTLRYFAWEGTVNVGLTVLAAAVAGGIIVALAGAARIIALKAQRRRQRRHSRS</sequence>
<evidence type="ECO:0000256" key="5">
    <source>
        <dbReference type="SAM" id="MobiDB-lite"/>
    </source>
</evidence>
<comment type="caution">
    <text evidence="8">The sequence shown here is derived from an EMBL/GenBank/DDBJ whole genome shotgun (WGS) entry which is preliminary data.</text>
</comment>
<feature type="transmembrane region" description="Helical" evidence="6">
    <location>
        <begin position="133"/>
        <end position="157"/>
    </location>
</feature>
<feature type="region of interest" description="Disordered" evidence="5">
    <location>
        <begin position="1"/>
        <end position="84"/>
    </location>
</feature>
<gene>
    <name evidence="8" type="ORF">GCM10022377_23760</name>
</gene>
<organism evidence="8 9">
    <name type="scientific">Zhihengliuella alba</name>
    <dbReference type="NCBI Taxonomy" id="547018"/>
    <lineage>
        <taxon>Bacteria</taxon>
        <taxon>Bacillati</taxon>
        <taxon>Actinomycetota</taxon>
        <taxon>Actinomycetes</taxon>
        <taxon>Micrococcales</taxon>
        <taxon>Micrococcaceae</taxon>
        <taxon>Zhihengliuella</taxon>
    </lineage>
</organism>
<keyword evidence="3 6" id="KW-1133">Transmembrane helix</keyword>
<evidence type="ECO:0000256" key="6">
    <source>
        <dbReference type="SAM" id="Phobius"/>
    </source>
</evidence>
<dbReference type="InterPro" id="IPR010445">
    <property type="entry name" value="LapA_dom"/>
</dbReference>
<evidence type="ECO:0000256" key="3">
    <source>
        <dbReference type="ARBA" id="ARBA00022989"/>
    </source>
</evidence>